<name>A0AA34WDI4_BORHD</name>
<proteinExistence type="predicted"/>
<dbReference type="AlphaFoldDB" id="A0AA34WDI4"/>
<dbReference type="RefSeq" id="WP_012422358.1">
    <property type="nucleotide sequence ID" value="NC_010673.1"/>
</dbReference>
<evidence type="ECO:0000313" key="3">
    <source>
        <dbReference type="EMBL" id="AAX17107.1"/>
    </source>
</evidence>
<evidence type="ECO:0000256" key="1">
    <source>
        <dbReference type="SAM" id="MobiDB-lite"/>
    </source>
</evidence>
<organism evidence="3 4">
    <name type="scientific">Borrelia hermsii (strain HS1 / DAH)</name>
    <dbReference type="NCBI Taxonomy" id="314723"/>
    <lineage>
        <taxon>Bacteria</taxon>
        <taxon>Pseudomonadati</taxon>
        <taxon>Spirochaetota</taxon>
        <taxon>Spirochaetia</taxon>
        <taxon>Spirochaetales</taxon>
        <taxon>Borreliaceae</taxon>
        <taxon>Borrelia</taxon>
    </lineage>
</organism>
<protein>
    <submittedName>
        <fullName evidence="3">P66 protein</fullName>
    </submittedName>
</protein>
<feature type="chain" id="PRO_5041306987" evidence="2">
    <location>
        <begin position="24"/>
        <end position="600"/>
    </location>
</feature>
<keyword evidence="2" id="KW-0732">Signal</keyword>
<dbReference type="Proteomes" id="UP000008834">
    <property type="component" value="Chromosome"/>
</dbReference>
<feature type="region of interest" description="Disordered" evidence="1">
    <location>
        <begin position="199"/>
        <end position="220"/>
    </location>
</feature>
<dbReference type="EMBL" id="CP000048">
    <property type="protein sequence ID" value="AAX17107.1"/>
    <property type="molecule type" value="Genomic_DNA"/>
</dbReference>
<evidence type="ECO:0000313" key="4">
    <source>
        <dbReference type="Proteomes" id="UP000008834"/>
    </source>
</evidence>
<dbReference type="KEGG" id="bhr:BH0603"/>
<reference evidence="4" key="1">
    <citation type="submission" date="2004-12" db="EMBL/GenBank/DDBJ databases">
        <title>The genome sequence of Borrelia hermsii and Borrelia turicatae: comparative analysis of two agents of endemic N. America relapsing fever.</title>
        <authorList>
            <person name="Porcella S.F."/>
            <person name="Raffel S.J."/>
            <person name="Schrumpf M.E."/>
            <person name="Montgomery B."/>
            <person name="Smith T."/>
            <person name="Schwan T.G."/>
        </authorList>
    </citation>
    <scope>NUCLEOTIDE SEQUENCE [LARGE SCALE GENOMIC DNA]</scope>
    <source>
        <strain evidence="4">HS1 / DAH</strain>
    </source>
</reference>
<sequence length="600" mass="66302">MKMKKMIILYVLIILLSTTTVFADDLNTDAPKSNPWSPKFTFENSSEFRFDMDELIPGLENKSQIGFKFTPFEKNKEVGKDDPFSAYIKIEDLFIKAQGKKDAILKINVGNITAKINMYDFYLKMESMTNFDFNQESLFSFAPMTSIQSKYYGFPSNNSATRRTILARGTAKKIGSLQFGYTLPQLELVLAIGATGTGNRNHQKNANDSEADKKKKEETPYNDTYQGMLYGTQVKWKPIKNELEQYSSDVIAETPFELNFGISGAIGNSTFNHSSITYGLQDTAVAGSDLVSPTLSNASIMTSIGFTYKLGLTKINNRNTYLLLQTGSDLGIDPFASDFSILGHISKKANTDDKSQFNPKENKLQFDTKRTTNFAFSIGTGIGLAWNTDEGEKESWSISGGSSYSKRIFGTQGKKSGIGIGITYGQNLYKPTSSNKVIQEIAAKAFQTFNAEISTYEDNKKGIIPGLGWIASIGVYELLKERPQSDDIITILTPNTTATTTNNQSVSFADAAKIGGALYIDYAIPVESGSQNAHIIPYVGTHFLGSLKGSDKSLYLKAGLELDKFIKLTTISLGWDSNDLFARKDQKGSVFLQLKVNFNE</sequence>
<dbReference type="Pfam" id="PF11263">
    <property type="entry name" value="Attachment_P66"/>
    <property type="match status" value="1"/>
</dbReference>
<gene>
    <name evidence="3" type="ordered locus">BH0603</name>
</gene>
<dbReference type="InterPro" id="IPR020967">
    <property type="entry name" value="Borrelia_attachment_p66"/>
</dbReference>
<feature type="signal peptide" evidence="2">
    <location>
        <begin position="1"/>
        <end position="23"/>
    </location>
</feature>
<feature type="compositionally biased region" description="Basic and acidic residues" evidence="1">
    <location>
        <begin position="205"/>
        <end position="219"/>
    </location>
</feature>
<evidence type="ECO:0000256" key="2">
    <source>
        <dbReference type="SAM" id="SignalP"/>
    </source>
</evidence>
<accession>A0AA34WDI4</accession>